<keyword evidence="3" id="KW-0547">Nucleotide-binding</keyword>
<dbReference type="RefSeq" id="WP_090592858.1">
    <property type="nucleotide sequence ID" value="NZ_LT629688.1"/>
</dbReference>
<dbReference type="AlphaFoldDB" id="A0A1G6YH19"/>
<evidence type="ECO:0000313" key="3">
    <source>
        <dbReference type="EMBL" id="SDD88846.1"/>
    </source>
</evidence>
<keyword evidence="3" id="KW-0067">ATP-binding</keyword>
<dbReference type="Proteomes" id="UP000198546">
    <property type="component" value="Chromosome i"/>
</dbReference>
<evidence type="ECO:0000256" key="1">
    <source>
        <dbReference type="SAM" id="MobiDB-lite"/>
    </source>
</evidence>
<dbReference type="STRING" id="675864.SAMN04489747_1985"/>
<accession>A0A1G6YH19</accession>
<dbReference type="OrthoDB" id="3415124at2"/>
<dbReference type="InterPro" id="IPR032830">
    <property type="entry name" value="XPB/Ssl2_N"/>
</dbReference>
<dbReference type="GO" id="GO:0004386">
    <property type="term" value="F:helicase activity"/>
    <property type="evidence" value="ECO:0007669"/>
    <property type="project" value="UniProtKB-KW"/>
</dbReference>
<name>A0A1G6YH19_9ACTN</name>
<gene>
    <name evidence="3" type="ORF">SAMN04489747_1985</name>
</gene>
<evidence type="ECO:0000313" key="4">
    <source>
        <dbReference type="Proteomes" id="UP000198546"/>
    </source>
</evidence>
<feature type="compositionally biased region" description="Basic and acidic residues" evidence="1">
    <location>
        <begin position="618"/>
        <end position="628"/>
    </location>
</feature>
<dbReference type="Pfam" id="PF13625">
    <property type="entry name" value="Helicase_C_3"/>
    <property type="match status" value="1"/>
</dbReference>
<evidence type="ECO:0000259" key="2">
    <source>
        <dbReference type="Pfam" id="PF13625"/>
    </source>
</evidence>
<dbReference type="EMBL" id="LT629688">
    <property type="protein sequence ID" value="SDD88846.1"/>
    <property type="molecule type" value="Genomic_DNA"/>
</dbReference>
<feature type="region of interest" description="Disordered" evidence="1">
    <location>
        <begin position="608"/>
        <end position="631"/>
    </location>
</feature>
<organism evidence="3 4">
    <name type="scientific">Auraticoccus monumenti</name>
    <dbReference type="NCBI Taxonomy" id="675864"/>
    <lineage>
        <taxon>Bacteria</taxon>
        <taxon>Bacillati</taxon>
        <taxon>Actinomycetota</taxon>
        <taxon>Actinomycetes</taxon>
        <taxon>Propionibacteriales</taxon>
        <taxon>Propionibacteriaceae</taxon>
        <taxon>Auraticoccus</taxon>
    </lineage>
</organism>
<protein>
    <submittedName>
        <fullName evidence="3">Helicase conserved C-terminal domain-containing protein</fullName>
    </submittedName>
</protein>
<keyword evidence="3" id="KW-0378">Hydrolase</keyword>
<feature type="domain" description="Helicase XPB/Ssl2 N-terminal" evidence="2">
    <location>
        <begin position="455"/>
        <end position="577"/>
    </location>
</feature>
<proteinExistence type="predicted"/>
<sequence>MAARTLGEALAAFSPDDLTTLLRHREDLVRPLPADFTELVQRALTPASVARALDRLDAWQRTVALALAASADGADAAGVHALLGVGTPAEVAAAVQDLRLRALLWGPDEELHLVRTVREAFGPHPAGLAPVSNRPLPAAELDRALEQVGDEERVILERLLWQRPVGALRQADRRVTLAEARNPVERLLALGLLRPADPETVLLPREVALLLRGGRLVAEPPPVHPPELGPRSRSASLVRGAGAGAAWALVHDVEQLVEDLDRRTVSLLRDGGVSARDVTAMGRRAELRPEQSAMLLEWASAAGLVAADGPRLLPTARFDRWTTTPGAQRWLQLVRAWRSNPRWPVAAGRAGAHPLGEEAELRGATEIRAGILAVLAEQPVGRQVDPAGLVDVVAWHHPAWAERLPLAELVTDLLSEAEQAGLTAMGAVSPLARVAVGADLDPELAALFPDPVGHLVVQADLTAVAPGPLLPEVARVARLLATQESRGGGGVYRFTESSLRRAFDAGWSLAEIEQWLAEHSSTGLPQPLRYLLSDVARRHGSIRVTPVLAVVRCDDDAQATSLLGRPEAGALGLHRLAPGLLAAAAEPDEVVRVLQQLGLAPVATDASGATLTAPAPPRAREPGHRGEEPLEPVDPALAAELLLAREQDRSARARAVDSAVDVLTRAASDGTRVVVDWVTDEGESTTRRARVLTITAGAVRLAGSPGDRGVTVPLARVVGARVDAGG</sequence>
<keyword evidence="3" id="KW-0347">Helicase</keyword>
<reference evidence="3 4" key="1">
    <citation type="submission" date="2016-10" db="EMBL/GenBank/DDBJ databases">
        <authorList>
            <person name="de Groot N.N."/>
        </authorList>
    </citation>
    <scope>NUCLEOTIDE SEQUENCE [LARGE SCALE GENOMIC DNA]</scope>
    <source>
        <strain evidence="3 4">MON 2.2</strain>
    </source>
</reference>
<keyword evidence="4" id="KW-1185">Reference proteome</keyword>